<dbReference type="AlphaFoldDB" id="A0A812QXD3"/>
<proteinExistence type="predicted"/>
<name>A0A812QXD3_9DINO</name>
<feature type="region of interest" description="Disordered" evidence="1">
    <location>
        <begin position="440"/>
        <end position="461"/>
    </location>
</feature>
<dbReference type="EMBL" id="CAJNDS010002281">
    <property type="protein sequence ID" value="CAE7409116.1"/>
    <property type="molecule type" value="Genomic_DNA"/>
</dbReference>
<feature type="region of interest" description="Disordered" evidence="1">
    <location>
        <begin position="339"/>
        <end position="408"/>
    </location>
</feature>
<gene>
    <name evidence="2" type="ORF">SNAT2548_LOCUS22247</name>
</gene>
<comment type="caution">
    <text evidence="2">The sequence shown here is derived from an EMBL/GenBank/DDBJ whole genome shotgun (WGS) entry which is preliminary data.</text>
</comment>
<feature type="compositionally biased region" description="Basic residues" evidence="1">
    <location>
        <begin position="392"/>
        <end position="407"/>
    </location>
</feature>
<dbReference type="OrthoDB" id="425283at2759"/>
<protein>
    <submittedName>
        <fullName evidence="2">Uncharacterized protein</fullName>
    </submittedName>
</protein>
<feature type="compositionally biased region" description="Basic residues" evidence="1">
    <location>
        <begin position="298"/>
        <end position="308"/>
    </location>
</feature>
<reference evidence="2" key="1">
    <citation type="submission" date="2021-02" db="EMBL/GenBank/DDBJ databases">
        <authorList>
            <person name="Dougan E. K."/>
            <person name="Rhodes N."/>
            <person name="Thang M."/>
            <person name="Chan C."/>
        </authorList>
    </citation>
    <scope>NUCLEOTIDE SEQUENCE</scope>
</reference>
<feature type="region of interest" description="Disordered" evidence="1">
    <location>
        <begin position="298"/>
        <end position="318"/>
    </location>
</feature>
<organism evidence="2 3">
    <name type="scientific">Symbiodinium natans</name>
    <dbReference type="NCBI Taxonomy" id="878477"/>
    <lineage>
        <taxon>Eukaryota</taxon>
        <taxon>Sar</taxon>
        <taxon>Alveolata</taxon>
        <taxon>Dinophyceae</taxon>
        <taxon>Suessiales</taxon>
        <taxon>Symbiodiniaceae</taxon>
        <taxon>Symbiodinium</taxon>
    </lineage>
</organism>
<keyword evidence="3" id="KW-1185">Reference proteome</keyword>
<evidence type="ECO:0000313" key="2">
    <source>
        <dbReference type="EMBL" id="CAE7409116.1"/>
    </source>
</evidence>
<accession>A0A812QXD3</accession>
<evidence type="ECO:0000313" key="3">
    <source>
        <dbReference type="Proteomes" id="UP000604046"/>
    </source>
</evidence>
<evidence type="ECO:0000256" key="1">
    <source>
        <dbReference type="SAM" id="MobiDB-lite"/>
    </source>
</evidence>
<feature type="compositionally biased region" description="Basic and acidic residues" evidence="1">
    <location>
        <begin position="452"/>
        <end position="461"/>
    </location>
</feature>
<dbReference type="Proteomes" id="UP000604046">
    <property type="component" value="Unassembled WGS sequence"/>
</dbReference>
<sequence>MTGPSPRHCRAIVAPFKKACVLRPSGSVLLLHVFYQCPRHSRTIPVQFQRHGRELILFRGRSDACETDYRCARLWDKAGRSITSITSLGCDGRLLSGRRLQETLRVDYLIVFPTSLGLEAAVALAETSQKGLETVTVEATSTWLKEEVAQVEALQGLDVAVATKSVVLSISEEAAELVPEHTADGTAVQVVIGSVALLFPACLLVLSWRCAKRLAPRAVPPVELKLAELVEVCPDVHDIRRTSLMDDVDFRLSDVQELEADLPEALANKSAKRLVPKGRAKKKALAAALLADAGKRHKAKRLVPKQRKVKEQTELASGDASELNEIRIGFDMPPLSFSGFDDDNLLDPPECPPEPWLSDSDDSVSHSPTVVHPSPPEEEEVEKEEVKPAPPRPKRLKKRSLSKKKKEVRLSEEGIFEDWLEEEGAVVAAPSLPWEEEEVVDSTVNARAQASPRKDDPHETW</sequence>